<organism evidence="9 10">
    <name type="scientific">Aquipseudomonas alcaligenes (strain ATCC 14909 / DSM 50342 / CCUG 1425 / JCM 20561 / NBRC 14159 / NCIMB 9945 / NCTC 10367 / 1577)</name>
    <name type="common">Pseudomonas alcaligenes</name>
    <dbReference type="NCBI Taxonomy" id="1215092"/>
    <lineage>
        <taxon>Bacteria</taxon>
        <taxon>Pseudomonadati</taxon>
        <taxon>Pseudomonadota</taxon>
        <taxon>Gammaproteobacteria</taxon>
        <taxon>Pseudomonadales</taxon>
        <taxon>Pseudomonadaceae</taxon>
        <taxon>Aquipseudomonas</taxon>
    </lineage>
</organism>
<dbReference type="GO" id="GO:0007155">
    <property type="term" value="P:cell adhesion"/>
    <property type="evidence" value="ECO:0007669"/>
    <property type="project" value="InterPro"/>
</dbReference>
<keyword evidence="3" id="KW-0175">Coiled coil</keyword>
<feature type="region of interest" description="Disordered" evidence="6">
    <location>
        <begin position="298"/>
        <end position="329"/>
    </location>
</feature>
<evidence type="ECO:0000256" key="4">
    <source>
        <dbReference type="ARBA" id="ARBA00023143"/>
    </source>
</evidence>
<protein>
    <recommendedName>
        <fullName evidence="5">Flagellar hook-associated protein 2</fullName>
        <shortName evidence="5">HAP2</shortName>
    </recommendedName>
    <alternativeName>
        <fullName evidence="5">Flagellar cap protein</fullName>
    </alternativeName>
</protein>
<evidence type="ECO:0000256" key="5">
    <source>
        <dbReference type="RuleBase" id="RU362066"/>
    </source>
</evidence>
<evidence type="ECO:0000259" key="7">
    <source>
        <dbReference type="Pfam" id="PF02465"/>
    </source>
</evidence>
<name>U2Z0T8_AQUA1</name>
<dbReference type="InterPro" id="IPR010809">
    <property type="entry name" value="FliD_C"/>
</dbReference>
<comment type="subcellular location">
    <subcellularLocation>
        <location evidence="5">Secreted</location>
    </subcellularLocation>
    <subcellularLocation>
        <location evidence="5">Bacterial flagellum</location>
    </subcellularLocation>
</comment>
<evidence type="ECO:0000313" key="9">
    <source>
        <dbReference type="EMBL" id="GAD61356.1"/>
    </source>
</evidence>
<dbReference type="InterPro" id="IPR040026">
    <property type="entry name" value="FliD"/>
</dbReference>
<dbReference type="PANTHER" id="PTHR30288">
    <property type="entry name" value="FLAGELLAR CAP/ASSEMBLY PROTEIN FLID"/>
    <property type="match status" value="1"/>
</dbReference>
<keyword evidence="5" id="KW-0964">Secreted</keyword>
<dbReference type="Proteomes" id="UP000016560">
    <property type="component" value="Unassembled WGS sequence"/>
</dbReference>
<reference evidence="9" key="1">
    <citation type="submission" date="2024-09" db="EMBL/GenBank/DDBJ databases">
        <title>Whole genome shotgun sequence of Pseudomonas alcaligenes NBRC 14159.</title>
        <authorList>
            <person name="Yoshida I."/>
            <person name="Hosoyama A."/>
            <person name="Tsuchikane K."/>
            <person name="Noguchi M."/>
            <person name="Hirakata S."/>
            <person name="Ando Y."/>
            <person name="Ohji S."/>
            <person name="Yamazoe A."/>
            <person name="Yamazaki S."/>
            <person name="Fujita N."/>
        </authorList>
    </citation>
    <scope>NUCLEOTIDE SEQUENCE</scope>
    <source>
        <strain evidence="9">NBRC 14159</strain>
    </source>
</reference>
<dbReference type="GO" id="GO:0009424">
    <property type="term" value="C:bacterial-type flagellum hook"/>
    <property type="evidence" value="ECO:0007669"/>
    <property type="project" value="UniProtKB-UniRule"/>
</dbReference>
<evidence type="ECO:0000313" key="10">
    <source>
        <dbReference type="Proteomes" id="UP000016560"/>
    </source>
</evidence>
<feature type="domain" description="Flagellar hook-associated protein 2 C-terminal" evidence="8">
    <location>
        <begin position="337"/>
        <end position="570"/>
    </location>
</feature>
<dbReference type="InterPro" id="IPR003481">
    <property type="entry name" value="FliD_N"/>
</dbReference>
<dbReference type="GO" id="GO:0005576">
    <property type="term" value="C:extracellular region"/>
    <property type="evidence" value="ECO:0007669"/>
    <property type="project" value="UniProtKB-SubCell"/>
</dbReference>
<dbReference type="OrthoDB" id="9810816at2"/>
<dbReference type="RefSeq" id="WP_021699450.1">
    <property type="nucleotide sequence ID" value="NZ_BATI01000006.1"/>
</dbReference>
<evidence type="ECO:0000256" key="1">
    <source>
        <dbReference type="ARBA" id="ARBA00009764"/>
    </source>
</evidence>
<dbReference type="PANTHER" id="PTHR30288:SF0">
    <property type="entry name" value="FLAGELLAR HOOK-ASSOCIATED PROTEIN 2"/>
    <property type="match status" value="1"/>
</dbReference>
<sequence length="589" mass="59410">MAGILGIGTGIDIDSIVTALVNAEKAPKTQQLDRLEKATTSRFSALGTLKGSLSGLQTAIQNLNKPSLFSTRTASSSSSAVLSAKADPAAIAGKYSVQVQQLATSSKVGLQSVPADASTTFSSGKMTISAGSTSIEVDVSATNNTLAGMRDSINAAGKDKGISATIVTDASGSRLVLSSTATGAGNDIKVAVTEDGVTSGTVSLASQAFQPSASLKLPAFSGAPASTLFQSGNLAIKAGTSTLNVAISDGSSLESVRDAINAAGTGQGVSASIETDAAGSRLVLNSTNGTSLELTATAAGGTPTSNPLTSLNPASDVSATSSGPDSTSGAAGVINKAQSAVLFVDGLKVVSASNTVTSAIDGVTLNLAGAQSASDLAAGKTVDVTIGVDKGSVKSNIQKFVDSYNSLMNTAAQQTAVVQVGEGSNPVTGALVGDATVRGLLSGLRNELVKMTGEEGTRALADLGITTQKDGTLKIDDAKLSSALDTKFDQVANYFTGDKGLMVRLDKNVGEYLKAGGVFDQRTKALQSTLTGPGGIDEQRKALDLRVSKIQERLVAQYTAMDQLVSRLQKTSESLSNQLASLPGLVKKD</sequence>
<keyword evidence="4 5" id="KW-0975">Bacterial flagellum</keyword>
<evidence type="ECO:0000256" key="2">
    <source>
        <dbReference type="ARBA" id="ARBA00011255"/>
    </source>
</evidence>
<dbReference type="AlphaFoldDB" id="U2Z0T8"/>
<dbReference type="GO" id="GO:0071973">
    <property type="term" value="P:bacterial-type flagellum-dependent cell motility"/>
    <property type="evidence" value="ECO:0007669"/>
    <property type="project" value="TreeGrafter"/>
</dbReference>
<evidence type="ECO:0000256" key="3">
    <source>
        <dbReference type="ARBA" id="ARBA00023054"/>
    </source>
</evidence>
<comment type="function">
    <text evidence="5">Required for morphogenesis and for the elongation of the flagellar filament by facilitating polymerization of the flagellin monomers at the tip of growing filament. Forms a capping structure, which prevents flagellin subunits (transported through the central channel of the flagellum) from leaking out without polymerization at the distal end.</text>
</comment>
<dbReference type="EMBL" id="BATI01000006">
    <property type="protein sequence ID" value="GAD61356.1"/>
    <property type="molecule type" value="Genomic_DNA"/>
</dbReference>
<dbReference type="Pfam" id="PF07195">
    <property type="entry name" value="FliD_C"/>
    <property type="match status" value="1"/>
</dbReference>
<feature type="domain" description="Flagellar hook-associated protein 2 N-terminal" evidence="7">
    <location>
        <begin position="9"/>
        <end position="105"/>
    </location>
</feature>
<keyword evidence="10" id="KW-1185">Reference proteome</keyword>
<dbReference type="GO" id="GO:0009421">
    <property type="term" value="C:bacterial-type flagellum filament cap"/>
    <property type="evidence" value="ECO:0007669"/>
    <property type="project" value="InterPro"/>
</dbReference>
<comment type="caution">
    <text evidence="9">The sequence shown here is derived from an EMBL/GenBank/DDBJ whole genome shotgun (WGS) entry which is preliminary data.</text>
</comment>
<accession>U2Z0T8</accession>
<proteinExistence type="inferred from homology"/>
<gene>
    <name evidence="9" type="ORF">PA6_006_00050</name>
</gene>
<dbReference type="Pfam" id="PF07196">
    <property type="entry name" value="Flagellin_IN"/>
    <property type="match status" value="2"/>
</dbReference>
<dbReference type="InterPro" id="IPR010810">
    <property type="entry name" value="Flagellin_hook_IN_motif"/>
</dbReference>
<dbReference type="eggNOG" id="COG1345">
    <property type="taxonomic scope" value="Bacteria"/>
</dbReference>
<evidence type="ECO:0000259" key="8">
    <source>
        <dbReference type="Pfam" id="PF07195"/>
    </source>
</evidence>
<evidence type="ECO:0000256" key="6">
    <source>
        <dbReference type="SAM" id="MobiDB-lite"/>
    </source>
</evidence>
<comment type="similarity">
    <text evidence="1 5">Belongs to the FliD family.</text>
</comment>
<comment type="subunit">
    <text evidence="2 5">Homopentamer.</text>
</comment>
<dbReference type="Pfam" id="PF02465">
    <property type="entry name" value="FliD_N"/>
    <property type="match status" value="1"/>
</dbReference>
<feature type="compositionally biased region" description="Polar residues" evidence="6">
    <location>
        <begin position="302"/>
        <end position="329"/>
    </location>
</feature>